<comment type="caution">
    <text evidence="1">The sequence shown here is derived from an EMBL/GenBank/DDBJ whole genome shotgun (WGS) entry which is preliminary data.</text>
</comment>
<organism evidence="1 2">
    <name type="scientific">Penicillium concentricum</name>
    <dbReference type="NCBI Taxonomy" id="293559"/>
    <lineage>
        <taxon>Eukaryota</taxon>
        <taxon>Fungi</taxon>
        <taxon>Dikarya</taxon>
        <taxon>Ascomycota</taxon>
        <taxon>Pezizomycotina</taxon>
        <taxon>Eurotiomycetes</taxon>
        <taxon>Eurotiomycetidae</taxon>
        <taxon>Eurotiales</taxon>
        <taxon>Aspergillaceae</taxon>
        <taxon>Penicillium</taxon>
    </lineage>
</organism>
<dbReference type="RefSeq" id="XP_056575990.1">
    <property type="nucleotide sequence ID" value="XM_056727418.1"/>
</dbReference>
<evidence type="ECO:0000313" key="2">
    <source>
        <dbReference type="Proteomes" id="UP001147752"/>
    </source>
</evidence>
<dbReference type="OrthoDB" id="2421200at2759"/>
<dbReference type="EMBL" id="JAPZBT010000004">
    <property type="protein sequence ID" value="KAJ5360504.1"/>
    <property type="molecule type" value="Genomic_DNA"/>
</dbReference>
<protein>
    <submittedName>
        <fullName evidence="1">Uncharacterized protein</fullName>
    </submittedName>
</protein>
<reference evidence="1" key="1">
    <citation type="submission" date="2022-12" db="EMBL/GenBank/DDBJ databases">
        <authorList>
            <person name="Petersen C."/>
        </authorList>
    </citation>
    <scope>NUCLEOTIDE SEQUENCE</scope>
    <source>
        <strain evidence="1">IBT 3081</strain>
    </source>
</reference>
<reference evidence="1" key="2">
    <citation type="journal article" date="2023" name="IMA Fungus">
        <title>Comparative genomic study of the Penicillium genus elucidates a diverse pangenome and 15 lateral gene transfer events.</title>
        <authorList>
            <person name="Petersen C."/>
            <person name="Sorensen T."/>
            <person name="Nielsen M.R."/>
            <person name="Sondergaard T.E."/>
            <person name="Sorensen J.L."/>
            <person name="Fitzpatrick D.A."/>
            <person name="Frisvad J.C."/>
            <person name="Nielsen K.L."/>
        </authorList>
    </citation>
    <scope>NUCLEOTIDE SEQUENCE</scope>
    <source>
        <strain evidence="1">IBT 3081</strain>
    </source>
</reference>
<evidence type="ECO:0000313" key="1">
    <source>
        <dbReference type="EMBL" id="KAJ5360504.1"/>
    </source>
</evidence>
<proteinExistence type="predicted"/>
<dbReference type="AlphaFoldDB" id="A0A9W9UXQ4"/>
<accession>A0A9W9UXQ4</accession>
<gene>
    <name evidence="1" type="ORF">N7517_009695</name>
</gene>
<sequence>MHILTETWFWESRHNPSGIFLAATGPVDLVKNALARVAAAITKPESTVQKLVEIVVDYTVGSDVAPIRAIPALAVLYAFWTFAGSSSFSVAGQTMSRSHGLDNDHPRKHRGNMEGLPLRLMSAHHSLVEISHYLQLEHVSLKYWPLLTSKY</sequence>
<dbReference type="GeneID" id="81466601"/>
<dbReference type="Proteomes" id="UP001147752">
    <property type="component" value="Unassembled WGS sequence"/>
</dbReference>
<keyword evidence="2" id="KW-1185">Reference proteome</keyword>
<name>A0A9W9UXQ4_9EURO</name>